<name>A0A0S2KD27_9GAMM</name>
<reference evidence="4 5" key="1">
    <citation type="submission" date="2015-11" db="EMBL/GenBank/DDBJ databases">
        <authorList>
            <person name="Zhang Y."/>
            <person name="Guo Z."/>
        </authorList>
    </citation>
    <scope>NUCLEOTIDE SEQUENCE [LARGE SCALE GENOMIC DNA]</scope>
    <source>
        <strain evidence="4 5">KCTC 32221</strain>
    </source>
</reference>
<sequence>MTETVFTSVISAQSPGQPGQDEHEDRGVATAASKPRLARPPLYKVLLMNDDYTPMEFVVTVLVNFFHMPVEKATQIMLKVHTEGKAVCGVYSRDVAETKAEQVNEFAREHKHPLLCHVEADQ</sequence>
<evidence type="ECO:0000256" key="1">
    <source>
        <dbReference type="HAMAP-Rule" id="MF_00302"/>
    </source>
</evidence>
<dbReference type="HAMAP" id="MF_00302">
    <property type="entry name" value="ClpS"/>
    <property type="match status" value="1"/>
</dbReference>
<dbReference type="STRING" id="1249552.PS2015_1561"/>
<dbReference type="InterPro" id="IPR003769">
    <property type="entry name" value="ClpS_core"/>
</dbReference>
<dbReference type="NCBIfam" id="NF000672">
    <property type="entry name" value="PRK00033.1-5"/>
    <property type="match status" value="1"/>
</dbReference>
<dbReference type="SUPFAM" id="SSF54736">
    <property type="entry name" value="ClpS-like"/>
    <property type="match status" value="1"/>
</dbReference>
<feature type="compositionally biased region" description="Polar residues" evidence="2">
    <location>
        <begin position="1"/>
        <end position="17"/>
    </location>
</feature>
<evidence type="ECO:0000313" key="5">
    <source>
        <dbReference type="Proteomes" id="UP000065641"/>
    </source>
</evidence>
<dbReference type="Proteomes" id="UP000065641">
    <property type="component" value="Chromosome"/>
</dbReference>
<dbReference type="PANTHER" id="PTHR33473:SF19">
    <property type="entry name" value="ATP-DEPENDENT CLP PROTEASE ADAPTER PROTEIN CLPS"/>
    <property type="match status" value="1"/>
</dbReference>
<comment type="subunit">
    <text evidence="1">Binds to the N-terminal domain of the chaperone ClpA.</text>
</comment>
<dbReference type="FunFam" id="3.30.1390.10:FF:000002">
    <property type="entry name" value="ATP-dependent Clp protease adapter protein ClpS"/>
    <property type="match status" value="1"/>
</dbReference>
<proteinExistence type="inferred from homology"/>
<dbReference type="GO" id="GO:0030163">
    <property type="term" value="P:protein catabolic process"/>
    <property type="evidence" value="ECO:0007669"/>
    <property type="project" value="InterPro"/>
</dbReference>
<protein>
    <recommendedName>
        <fullName evidence="1">ATP-dependent Clp protease adapter protein ClpS</fullName>
    </recommendedName>
</protein>
<dbReference type="PANTHER" id="PTHR33473">
    <property type="entry name" value="ATP-DEPENDENT CLP PROTEASE ADAPTER PROTEIN CLPS1, CHLOROPLASTIC"/>
    <property type="match status" value="1"/>
</dbReference>
<dbReference type="EMBL" id="CP013189">
    <property type="protein sequence ID" value="ALO46216.1"/>
    <property type="molecule type" value="Genomic_DNA"/>
</dbReference>
<dbReference type="InterPro" id="IPR022935">
    <property type="entry name" value="ClpS"/>
</dbReference>
<evidence type="ECO:0000313" key="4">
    <source>
        <dbReference type="EMBL" id="ALO46216.1"/>
    </source>
</evidence>
<feature type="region of interest" description="Disordered" evidence="2">
    <location>
        <begin position="1"/>
        <end position="33"/>
    </location>
</feature>
<evidence type="ECO:0000259" key="3">
    <source>
        <dbReference type="Pfam" id="PF02617"/>
    </source>
</evidence>
<dbReference type="InterPro" id="IPR014719">
    <property type="entry name" value="Ribosomal_bL12_C/ClpS-like"/>
</dbReference>
<dbReference type="AlphaFoldDB" id="A0A0S2KD27"/>
<accession>A0A0S2KD27</accession>
<evidence type="ECO:0000256" key="2">
    <source>
        <dbReference type="SAM" id="MobiDB-lite"/>
    </source>
</evidence>
<comment type="function">
    <text evidence="1">Involved in the modulation of the specificity of the ClpAP-mediated ATP-dependent protein degradation.</text>
</comment>
<dbReference type="KEGG" id="pspi:PS2015_1561"/>
<gene>
    <name evidence="1" type="primary">clpS</name>
    <name evidence="4" type="ORF">PS2015_1561</name>
</gene>
<dbReference type="RefSeq" id="WP_058021676.1">
    <property type="nucleotide sequence ID" value="NZ_CP013189.1"/>
</dbReference>
<keyword evidence="5" id="KW-1185">Reference proteome</keyword>
<dbReference type="Gene3D" id="3.30.1390.10">
    <property type="match status" value="1"/>
</dbReference>
<comment type="similarity">
    <text evidence="1">Belongs to the ClpS family.</text>
</comment>
<dbReference type="Pfam" id="PF02617">
    <property type="entry name" value="ClpS"/>
    <property type="match status" value="1"/>
</dbReference>
<dbReference type="NCBIfam" id="NF000669">
    <property type="entry name" value="PRK00033.1-2"/>
    <property type="match status" value="1"/>
</dbReference>
<dbReference type="PATRIC" id="fig|1249552.3.peg.1567"/>
<organism evidence="4 5">
    <name type="scientific">Pseudohongiella spirulinae</name>
    <dbReference type="NCBI Taxonomy" id="1249552"/>
    <lineage>
        <taxon>Bacteria</taxon>
        <taxon>Pseudomonadati</taxon>
        <taxon>Pseudomonadota</taxon>
        <taxon>Gammaproteobacteria</taxon>
        <taxon>Pseudomonadales</taxon>
        <taxon>Pseudohongiellaceae</taxon>
        <taxon>Pseudohongiella</taxon>
    </lineage>
</organism>
<dbReference type="GO" id="GO:0006508">
    <property type="term" value="P:proteolysis"/>
    <property type="evidence" value="ECO:0007669"/>
    <property type="project" value="UniProtKB-UniRule"/>
</dbReference>
<feature type="domain" description="Adaptor protein ClpS core" evidence="3">
    <location>
        <begin position="39"/>
        <end position="116"/>
    </location>
</feature>
<dbReference type="OrthoDB" id="9796121at2"/>